<reference evidence="3 4" key="1">
    <citation type="submission" date="2020-05" db="EMBL/GenBank/DDBJ databases">
        <title>Actinomadura verrucosospora NRRL-B18236 (PFL_A860) Genome sequencing and assembly.</title>
        <authorList>
            <person name="Samborskyy M."/>
        </authorList>
    </citation>
    <scope>NUCLEOTIDE SEQUENCE [LARGE SCALE GENOMIC DNA]</scope>
    <source>
        <strain evidence="3 4">NRRL:B18236</strain>
    </source>
</reference>
<keyword evidence="2" id="KW-1133">Transmembrane helix</keyword>
<feature type="transmembrane region" description="Helical" evidence="2">
    <location>
        <begin position="37"/>
        <end position="56"/>
    </location>
</feature>
<dbReference type="AlphaFoldDB" id="A0A7D3VUH8"/>
<feature type="region of interest" description="Disordered" evidence="1">
    <location>
        <begin position="190"/>
        <end position="214"/>
    </location>
</feature>
<keyword evidence="2" id="KW-0812">Transmembrane</keyword>
<feature type="transmembrane region" description="Helical" evidence="2">
    <location>
        <begin position="168"/>
        <end position="186"/>
    </location>
</feature>
<evidence type="ECO:0000256" key="2">
    <source>
        <dbReference type="SAM" id="Phobius"/>
    </source>
</evidence>
<keyword evidence="4" id="KW-1185">Reference proteome</keyword>
<protein>
    <submittedName>
        <fullName evidence="3">Conserved putative membrane protein</fullName>
    </submittedName>
</protein>
<dbReference type="EMBL" id="CP053892">
    <property type="protein sequence ID" value="QKG19132.1"/>
    <property type="molecule type" value="Genomic_DNA"/>
</dbReference>
<accession>A0A7D3VUH8</accession>
<evidence type="ECO:0000256" key="1">
    <source>
        <dbReference type="SAM" id="MobiDB-lite"/>
    </source>
</evidence>
<dbReference type="Proteomes" id="UP000501240">
    <property type="component" value="Chromosome"/>
</dbReference>
<gene>
    <name evidence="3" type="ORF">ACTIVE_0768</name>
</gene>
<sequence length="214" mass="22771">MRAAARWTIAAFGAIGAALIGGGPLVAVGRIHGFGDALIAGAALLAVLAGVSIAIWKVTQVLIPPVTTPASLTGPETRDLREMIDAAPADFFGGVATGVDDLLRHRMIAVNVNRALMGETDPRRRADLQRHLRRANANLARTDPYVRWLLAMAHVWQIRAALHDARRWCLLAMVIVAAGAVAFLTITGRSHPDQPRPKTLPAKIAAATPSSPIR</sequence>
<keyword evidence="2" id="KW-0472">Membrane</keyword>
<name>A0A7D3VUH8_ACTVE</name>
<proteinExistence type="predicted"/>
<evidence type="ECO:0000313" key="3">
    <source>
        <dbReference type="EMBL" id="QKG19132.1"/>
    </source>
</evidence>
<organism evidence="3 4">
    <name type="scientific">Actinomadura verrucosospora</name>
    <dbReference type="NCBI Taxonomy" id="46165"/>
    <lineage>
        <taxon>Bacteria</taxon>
        <taxon>Bacillati</taxon>
        <taxon>Actinomycetota</taxon>
        <taxon>Actinomycetes</taxon>
        <taxon>Streptosporangiales</taxon>
        <taxon>Thermomonosporaceae</taxon>
        <taxon>Actinomadura</taxon>
    </lineage>
</organism>
<evidence type="ECO:0000313" key="4">
    <source>
        <dbReference type="Proteomes" id="UP000501240"/>
    </source>
</evidence>